<dbReference type="KEGG" id="ttz:FHG85_07000"/>
<name>A0A7D4BK58_9BACT</name>
<dbReference type="Pfam" id="PF09697">
    <property type="entry name" value="Porph_ging"/>
    <property type="match status" value="1"/>
</dbReference>
<sequence>MKRFIVLLIAFQSIGVCFSQEVIDMAKFSVKYKYIFYPDSNRTTGVVVTDMILQVGRGISRFSQLTSVLSDSLYYFCPEDRTVFQKINDLYNAHGGHVFSRYNIYKNYPRKGDIYFLAHRGSEKLFSVLDNERIEWVLDTKSDTVILGFSCKKASTKFRGREYIAWYTSEIPINDGPYKFRGLPGLIVLIHDRQDLHRFEIAEVTENSVNTPIFIESDLSRYKELTPKEFVEVFYAENMNFLNRVKKGEIPVQLSKEDQIQLLKKFRSWNNFIEKF</sequence>
<dbReference type="EMBL" id="CP041345">
    <property type="protein sequence ID" value="QKG80019.1"/>
    <property type="molecule type" value="Genomic_DNA"/>
</dbReference>
<dbReference type="NCBIfam" id="TIGR01200">
    <property type="entry name" value="GLPGLI"/>
    <property type="match status" value="1"/>
</dbReference>
<dbReference type="RefSeq" id="WP_173074353.1">
    <property type="nucleotide sequence ID" value="NZ_CP041345.1"/>
</dbReference>
<evidence type="ECO:0000313" key="1">
    <source>
        <dbReference type="EMBL" id="QKG80019.1"/>
    </source>
</evidence>
<protein>
    <submittedName>
        <fullName evidence="1">GLPGLI family protein</fullName>
    </submittedName>
</protein>
<evidence type="ECO:0000313" key="2">
    <source>
        <dbReference type="Proteomes" id="UP000500961"/>
    </source>
</evidence>
<reference evidence="1 2" key="1">
    <citation type="submission" date="2019-07" db="EMBL/GenBank/DDBJ databases">
        <title>Thalassofilum flectens gen. nov., sp. nov., a novel moderate thermophilic anaerobe from a shallow sea hot spring in Kunashir Island (Russia), representing a new family in the order Bacteroidales, and proposal of Thalassofilacea fam. nov.</title>
        <authorList>
            <person name="Kochetkova T.V."/>
            <person name="Podosokorskaya O.A."/>
            <person name="Novikov A."/>
            <person name="Elcheninov A.G."/>
            <person name="Toshchakov S.V."/>
            <person name="Kublanov I.V."/>
        </authorList>
    </citation>
    <scope>NUCLEOTIDE SEQUENCE [LARGE SCALE GENOMIC DNA]</scope>
    <source>
        <strain evidence="1 2">38-H</strain>
    </source>
</reference>
<dbReference type="InterPro" id="IPR005901">
    <property type="entry name" value="GLPGLI"/>
</dbReference>
<proteinExistence type="predicted"/>
<dbReference type="AlphaFoldDB" id="A0A7D4BK58"/>
<keyword evidence="2" id="KW-1185">Reference proteome</keyword>
<organism evidence="1 2">
    <name type="scientific">Tenuifilum thalassicum</name>
    <dbReference type="NCBI Taxonomy" id="2590900"/>
    <lineage>
        <taxon>Bacteria</taxon>
        <taxon>Pseudomonadati</taxon>
        <taxon>Bacteroidota</taxon>
        <taxon>Bacteroidia</taxon>
        <taxon>Bacteroidales</taxon>
        <taxon>Tenuifilaceae</taxon>
        <taxon>Tenuifilum</taxon>
    </lineage>
</organism>
<accession>A0A7D4BK58</accession>
<gene>
    <name evidence="1" type="ORF">FHG85_07000</name>
</gene>
<dbReference type="Proteomes" id="UP000500961">
    <property type="component" value="Chromosome"/>
</dbReference>